<evidence type="ECO:0000313" key="1">
    <source>
        <dbReference type="EMBL" id="MBE2888942.1"/>
    </source>
</evidence>
<comment type="caution">
    <text evidence="1">The sequence shown here is derived from an EMBL/GenBank/DDBJ whole genome shotgun (WGS) entry which is preliminary data.</text>
</comment>
<dbReference type="EMBL" id="JADBFD010000019">
    <property type="protein sequence ID" value="MBE2888942.1"/>
    <property type="molecule type" value="Genomic_DNA"/>
</dbReference>
<accession>A0ABR9NXH0</accession>
<organism evidence="1 2">
    <name type="scientific">Geobacter anodireducens</name>
    <dbReference type="NCBI Taxonomy" id="1340425"/>
    <lineage>
        <taxon>Bacteria</taxon>
        <taxon>Pseudomonadati</taxon>
        <taxon>Thermodesulfobacteriota</taxon>
        <taxon>Desulfuromonadia</taxon>
        <taxon>Geobacterales</taxon>
        <taxon>Geobacteraceae</taxon>
        <taxon>Geobacter</taxon>
    </lineage>
</organism>
<sequence>MTILAFPDWITIPPASITGGAWSPSLPLANLQDQHLKKVARSTNTLATSTKFVVDLGSPRPVRVVALLGHNISRSGEVRVRAYADAGLTALLYDTGVQGAWPGSFSDYEVMVYPHHWIRPITETAARWWQVEIADTGNPAGYVELGRCWLGSAFEPATPIVYGASLGYESADEVNEDVGDIDWVVIRTPRRRAVITFPELTVEEKRAALIMQKVLGKHAELLFVMDSNQDAEDMLLQAFPAKVRAASPLSYPRYNAVEMPLELKEIV</sequence>
<gene>
    <name evidence="1" type="ORF">IIE05_13310</name>
</gene>
<protein>
    <submittedName>
        <fullName evidence="1">Uncharacterized protein</fullName>
    </submittedName>
</protein>
<reference evidence="1 2" key="1">
    <citation type="submission" date="2020-10" db="EMBL/GenBank/DDBJ databases">
        <title>Investigation of anaerobic biodegradation of phenanthrene by a sulfate-dependent Geobacter anodireducens strain PheS2.</title>
        <authorList>
            <person name="Zhang Z."/>
        </authorList>
    </citation>
    <scope>NUCLEOTIDE SEQUENCE [LARGE SCALE GENOMIC DNA]</scope>
    <source>
        <strain evidence="1 2">PheS2</strain>
    </source>
</reference>
<proteinExistence type="predicted"/>
<keyword evidence="2" id="KW-1185">Reference proteome</keyword>
<name>A0ABR9NXH0_9BACT</name>
<evidence type="ECO:0000313" key="2">
    <source>
        <dbReference type="Proteomes" id="UP000618926"/>
    </source>
</evidence>
<dbReference type="RefSeq" id="WP_192905761.1">
    <property type="nucleotide sequence ID" value="NZ_JADBFD010000019.1"/>
</dbReference>
<dbReference type="Proteomes" id="UP000618926">
    <property type="component" value="Unassembled WGS sequence"/>
</dbReference>